<evidence type="ECO:0000313" key="3">
    <source>
        <dbReference type="EMBL" id="RIV80064.1"/>
    </source>
</evidence>
<dbReference type="Proteomes" id="UP000265366">
    <property type="component" value="Unassembled WGS sequence"/>
</dbReference>
<dbReference type="InterPro" id="IPR001128">
    <property type="entry name" value="Cyt_P450"/>
</dbReference>
<comment type="caution">
    <text evidence="3">The sequence shown here is derived from an EMBL/GenBank/DDBJ whole genome shotgun (WGS) entry which is preliminary data.</text>
</comment>
<dbReference type="GO" id="GO:0005506">
    <property type="term" value="F:iron ion binding"/>
    <property type="evidence" value="ECO:0007669"/>
    <property type="project" value="InterPro"/>
</dbReference>
<dbReference type="RefSeq" id="WP_119594826.1">
    <property type="nucleotide sequence ID" value="NZ_QXFM01000144.1"/>
</dbReference>
<evidence type="ECO:0000313" key="4">
    <source>
        <dbReference type="Proteomes" id="UP000265366"/>
    </source>
</evidence>
<protein>
    <submittedName>
        <fullName evidence="3">Cytochrome P450</fullName>
    </submittedName>
</protein>
<dbReference type="AlphaFoldDB" id="A0A3A1NY52"/>
<dbReference type="GO" id="GO:0016705">
    <property type="term" value="F:oxidoreductase activity, acting on paired donors, with incorporation or reduction of molecular oxygen"/>
    <property type="evidence" value="ECO:0007669"/>
    <property type="project" value="InterPro"/>
</dbReference>
<dbReference type="OrthoDB" id="5522954at2"/>
<proteinExistence type="inferred from homology"/>
<name>A0A3A1NY52_9SPHN</name>
<keyword evidence="2" id="KW-0349">Heme</keyword>
<keyword evidence="2" id="KW-0503">Monooxygenase</keyword>
<dbReference type="SUPFAM" id="SSF48264">
    <property type="entry name" value="Cytochrome P450"/>
    <property type="match status" value="1"/>
</dbReference>
<dbReference type="Gene3D" id="1.10.630.10">
    <property type="entry name" value="Cytochrome P450"/>
    <property type="match status" value="1"/>
</dbReference>
<keyword evidence="2" id="KW-0479">Metal-binding</keyword>
<accession>A0A3A1NY52</accession>
<reference evidence="3 4" key="1">
    <citation type="submission" date="2018-08" db="EMBL/GenBank/DDBJ databases">
        <title>Erythrobacter zhengii sp.nov., a bacterium isolated from deep-sea sediment.</title>
        <authorList>
            <person name="Fang C."/>
            <person name="Wu Y.-H."/>
            <person name="Sun C."/>
            <person name="Wang H."/>
            <person name="Cheng H."/>
            <person name="Meng F.-X."/>
            <person name="Wang C.-S."/>
            <person name="Xu X.-W."/>
        </authorList>
    </citation>
    <scope>NUCLEOTIDE SEQUENCE [LARGE SCALE GENOMIC DNA]</scope>
    <source>
        <strain evidence="3 4">CCTCC AB 2015396</strain>
    </source>
</reference>
<dbReference type="PANTHER" id="PTHR46696:SF1">
    <property type="entry name" value="CYTOCHROME P450 YJIB-RELATED"/>
    <property type="match status" value="1"/>
</dbReference>
<dbReference type="PROSITE" id="PS00086">
    <property type="entry name" value="CYTOCHROME_P450"/>
    <property type="match status" value="1"/>
</dbReference>
<keyword evidence="2" id="KW-0408">Iron</keyword>
<dbReference type="PANTHER" id="PTHR46696">
    <property type="entry name" value="P450, PUTATIVE (EUROFUNG)-RELATED"/>
    <property type="match status" value="1"/>
</dbReference>
<sequence length="400" mass="44162">MSAPTGLRPTQIDIDPFAEETLRDFGAFDQAALAAESVIYLPRYDLWALARHDLVKAAFADWRRLSSANGTGLTHIGKSENWRRPSLILENDPPSHGQYRKILARVLTGATLKEIRERFTATAEALARDAVARGRFDAVTDYAEAFPLAVVPTMLGLPEEASEIMLVYSDLNFNSMGPENDLLRRSRERAQPLTERVMELCQRRYLTKGGLGDRIYELCAAEGLPEEDAAILLRTFFSASMDTTINGTAFAIEALANRPDQWAMLHADPSLATAAFEESLRWHSPSPYIGRTTNCDVEIEGVTIPADSKVLMLVAAANRDPRRFDRPDEYDIARSDSGHVAFGVGIHACIGQMVARLEAELALSALARAARTITLDGEPELLMNNWLRGYTSLPVKVEAA</sequence>
<comment type="similarity">
    <text evidence="1 2">Belongs to the cytochrome P450 family.</text>
</comment>
<evidence type="ECO:0000256" key="1">
    <source>
        <dbReference type="ARBA" id="ARBA00010617"/>
    </source>
</evidence>
<organism evidence="3 4">
    <name type="scientific">Aurantiacibacter xanthus</name>
    <dbReference type="NCBI Taxonomy" id="1784712"/>
    <lineage>
        <taxon>Bacteria</taxon>
        <taxon>Pseudomonadati</taxon>
        <taxon>Pseudomonadota</taxon>
        <taxon>Alphaproteobacteria</taxon>
        <taxon>Sphingomonadales</taxon>
        <taxon>Erythrobacteraceae</taxon>
        <taxon>Aurantiacibacter</taxon>
    </lineage>
</organism>
<dbReference type="Pfam" id="PF00067">
    <property type="entry name" value="p450"/>
    <property type="match status" value="1"/>
</dbReference>
<keyword evidence="2" id="KW-0560">Oxidoreductase</keyword>
<dbReference type="GO" id="GO:0004497">
    <property type="term" value="F:monooxygenase activity"/>
    <property type="evidence" value="ECO:0007669"/>
    <property type="project" value="UniProtKB-KW"/>
</dbReference>
<dbReference type="InterPro" id="IPR036396">
    <property type="entry name" value="Cyt_P450_sf"/>
</dbReference>
<dbReference type="EMBL" id="QXFM01000144">
    <property type="protein sequence ID" value="RIV80064.1"/>
    <property type="molecule type" value="Genomic_DNA"/>
</dbReference>
<dbReference type="InterPro" id="IPR017972">
    <property type="entry name" value="Cyt_P450_CS"/>
</dbReference>
<dbReference type="GO" id="GO:0020037">
    <property type="term" value="F:heme binding"/>
    <property type="evidence" value="ECO:0007669"/>
    <property type="project" value="InterPro"/>
</dbReference>
<gene>
    <name evidence="3" type="ORF">D2V17_19615</name>
</gene>
<evidence type="ECO:0000256" key="2">
    <source>
        <dbReference type="RuleBase" id="RU000461"/>
    </source>
</evidence>
<keyword evidence="4" id="KW-1185">Reference proteome</keyword>